<keyword evidence="2" id="KW-1185">Reference proteome</keyword>
<dbReference type="Proteomes" id="UP000010471">
    <property type="component" value="Chromosome"/>
</dbReference>
<proteinExistence type="predicted"/>
<accession>K9WG53</accession>
<evidence type="ECO:0000313" key="1">
    <source>
        <dbReference type="EMBL" id="AFZ18502.1"/>
    </source>
</evidence>
<dbReference type="HOGENOM" id="CLU_2844992_0_0_3"/>
<sequence>MSSRDAPEARMELFSIYPEMVRGMTDKEISRYTLMTPPVLSRALGFFLGDVAFGGQKNRSSQILH</sequence>
<dbReference type="EMBL" id="CP003630">
    <property type="protein sequence ID" value="AFZ18502.1"/>
    <property type="molecule type" value="Genomic_DNA"/>
</dbReference>
<dbReference type="KEGG" id="mic:Mic7113_2717"/>
<gene>
    <name evidence="1" type="ORF">Mic7113_2717</name>
</gene>
<reference evidence="1 2" key="1">
    <citation type="submission" date="2012-06" db="EMBL/GenBank/DDBJ databases">
        <title>Finished chromosome of genome of Microcoleus sp. PCC 7113.</title>
        <authorList>
            <consortium name="US DOE Joint Genome Institute"/>
            <person name="Gugger M."/>
            <person name="Coursin T."/>
            <person name="Rippka R."/>
            <person name="Tandeau De Marsac N."/>
            <person name="Huntemann M."/>
            <person name="Wei C.-L."/>
            <person name="Han J."/>
            <person name="Detter J.C."/>
            <person name="Han C."/>
            <person name="Tapia R."/>
            <person name="Chen A."/>
            <person name="Kyrpides N."/>
            <person name="Mavromatis K."/>
            <person name="Markowitz V."/>
            <person name="Szeto E."/>
            <person name="Ivanova N."/>
            <person name="Pagani I."/>
            <person name="Pati A."/>
            <person name="Goodwin L."/>
            <person name="Nordberg H.P."/>
            <person name="Cantor M.N."/>
            <person name="Hua S.X."/>
            <person name="Woyke T."/>
            <person name="Kerfeld C.A."/>
        </authorList>
    </citation>
    <scope>NUCLEOTIDE SEQUENCE [LARGE SCALE GENOMIC DNA]</scope>
    <source>
        <strain evidence="1 2">PCC 7113</strain>
    </source>
</reference>
<name>K9WG53_9CYAN</name>
<organism evidence="1 2">
    <name type="scientific">Allocoleopsis franciscana PCC 7113</name>
    <dbReference type="NCBI Taxonomy" id="1173027"/>
    <lineage>
        <taxon>Bacteria</taxon>
        <taxon>Bacillati</taxon>
        <taxon>Cyanobacteriota</taxon>
        <taxon>Cyanophyceae</taxon>
        <taxon>Coleofasciculales</taxon>
        <taxon>Coleofasciculaceae</taxon>
        <taxon>Allocoleopsis</taxon>
        <taxon>Allocoleopsis franciscana</taxon>
    </lineage>
</organism>
<dbReference type="AlphaFoldDB" id="K9WG53"/>
<evidence type="ECO:0000313" key="2">
    <source>
        <dbReference type="Proteomes" id="UP000010471"/>
    </source>
</evidence>
<protein>
    <submittedName>
        <fullName evidence="1">Uncharacterized protein</fullName>
    </submittedName>
</protein>
<dbReference type="STRING" id="1173027.Mic7113_2717"/>